<feature type="domain" description="Dienelactone hydrolase" evidence="1">
    <location>
        <begin position="7"/>
        <end position="221"/>
    </location>
</feature>
<protein>
    <submittedName>
        <fullName evidence="2">Dienelactone hydrolase family protein</fullName>
        <ecNumber evidence="2">3.1.-.-</ecNumber>
    </submittedName>
</protein>
<dbReference type="InterPro" id="IPR051049">
    <property type="entry name" value="Dienelactone_hydrolase-like"/>
</dbReference>
<dbReference type="Gene3D" id="3.40.50.1820">
    <property type="entry name" value="alpha/beta hydrolase"/>
    <property type="match status" value="1"/>
</dbReference>
<dbReference type="InterPro" id="IPR029058">
    <property type="entry name" value="AB_hydrolase_fold"/>
</dbReference>
<dbReference type="PANTHER" id="PTHR46623">
    <property type="entry name" value="CARBOXYMETHYLENEBUTENOLIDASE-RELATED"/>
    <property type="match status" value="1"/>
</dbReference>
<keyword evidence="3" id="KW-1185">Reference proteome</keyword>
<accession>A0ABV8DVX3</accession>
<evidence type="ECO:0000259" key="1">
    <source>
        <dbReference type="Pfam" id="PF01738"/>
    </source>
</evidence>
<dbReference type="EMBL" id="JBHSAX010000014">
    <property type="protein sequence ID" value="MFC3963989.1"/>
    <property type="molecule type" value="Genomic_DNA"/>
</dbReference>
<dbReference type="Pfam" id="PF01738">
    <property type="entry name" value="DLH"/>
    <property type="match status" value="1"/>
</dbReference>
<dbReference type="RefSeq" id="WP_378613705.1">
    <property type="nucleotide sequence ID" value="NZ_JBHSAX010000014.1"/>
</dbReference>
<dbReference type="PANTHER" id="PTHR46623:SF6">
    <property type="entry name" value="ALPHA_BETA-HYDROLASES SUPERFAMILY PROTEIN"/>
    <property type="match status" value="1"/>
</dbReference>
<comment type="caution">
    <text evidence="2">The sequence shown here is derived from an EMBL/GenBank/DDBJ whole genome shotgun (WGS) entry which is preliminary data.</text>
</comment>
<keyword evidence="2" id="KW-0378">Hydrolase</keyword>
<reference evidence="3" key="1">
    <citation type="journal article" date="2019" name="Int. J. Syst. Evol. Microbiol.">
        <title>The Global Catalogue of Microorganisms (GCM) 10K type strain sequencing project: providing services to taxonomists for standard genome sequencing and annotation.</title>
        <authorList>
            <consortium name="The Broad Institute Genomics Platform"/>
            <consortium name="The Broad Institute Genome Sequencing Center for Infectious Disease"/>
            <person name="Wu L."/>
            <person name="Ma J."/>
        </authorList>
    </citation>
    <scope>NUCLEOTIDE SEQUENCE [LARGE SCALE GENOMIC DNA]</scope>
    <source>
        <strain evidence="3">CGMCC 4.7330</strain>
    </source>
</reference>
<dbReference type="GO" id="GO:0016787">
    <property type="term" value="F:hydrolase activity"/>
    <property type="evidence" value="ECO:0007669"/>
    <property type="project" value="UniProtKB-KW"/>
</dbReference>
<organism evidence="2 3">
    <name type="scientific">Nocardia jiangsuensis</name>
    <dbReference type="NCBI Taxonomy" id="1691563"/>
    <lineage>
        <taxon>Bacteria</taxon>
        <taxon>Bacillati</taxon>
        <taxon>Actinomycetota</taxon>
        <taxon>Actinomycetes</taxon>
        <taxon>Mycobacteriales</taxon>
        <taxon>Nocardiaceae</taxon>
        <taxon>Nocardia</taxon>
    </lineage>
</organism>
<dbReference type="EC" id="3.1.-.-" evidence="2"/>
<sequence length="224" mass="24234">MTDLDGGYLATPTGTGPFPGVVVLHDAFGLTSELRRVTDHIAANGYLAIGPRLYRRGLCVQQVFRGLLRDTGPVFDQIQRARDTLTARPDCTGRVGVIGFCMGGRFAIVTGGRGMFDAASVNYGMLFPGKPVDHLLTAPCPVVASYGDSDPYIATADTERYRDALASADVPTDFKIYPGASHSFFQDYSGVPGLYMKVMGTTHDPDVSTDAWSRIFTFFSENLN</sequence>
<proteinExistence type="predicted"/>
<dbReference type="InterPro" id="IPR002925">
    <property type="entry name" value="Dienelactn_hydro"/>
</dbReference>
<evidence type="ECO:0000313" key="3">
    <source>
        <dbReference type="Proteomes" id="UP001595696"/>
    </source>
</evidence>
<evidence type="ECO:0000313" key="2">
    <source>
        <dbReference type="EMBL" id="MFC3963989.1"/>
    </source>
</evidence>
<name>A0ABV8DVX3_9NOCA</name>
<dbReference type="SUPFAM" id="SSF53474">
    <property type="entry name" value="alpha/beta-Hydrolases"/>
    <property type="match status" value="1"/>
</dbReference>
<dbReference type="Proteomes" id="UP001595696">
    <property type="component" value="Unassembled WGS sequence"/>
</dbReference>
<gene>
    <name evidence="2" type="ORF">ACFO0B_18540</name>
</gene>